<dbReference type="RefSeq" id="XP_031865994.1">
    <property type="nucleotide sequence ID" value="XM_032018087.1"/>
</dbReference>
<keyword evidence="3" id="KW-1133">Transmembrane helix</keyword>
<dbReference type="OrthoDB" id="3687641at2759"/>
<sequence>MLTREKYQALVQDEESSPRDGDSRTKLARKYALTAVLGFCLLVSVALNVDLLHQTLSGEKGRQNLSNWAHLTRNVTTPIYASTQYGPSISTPEELDRLWGELDVSPGLIRISDKWADANGLPRSTRFPWDNTQGMYYLGAFHQMHCLKEIYTLISSQGKGIPSKTSYEHLLHCMDTLLQDVMCHADDTPWYQLPPQPYRENYAKFQTRQCKDWQALLRWAEERGACFQYDVLDADGKPVEDIFEHYRFCPEGSPYIPAMESYFERKVAKAVNGSS</sequence>
<reference evidence="4 5" key="1">
    <citation type="journal article" date="2018" name="IMA Fungus">
        <title>IMA Genome-F 9: Draft genome sequence of Annulohypoxylon stygium, Aspergillus mulundensis, Berkeleyomyces basicola (syn. Thielaviopsis basicola), Ceratocystis smalleyi, two Cercospora beticola strains, Coleophoma cylindrospora, Fusarium fracticaudum, Phialophora cf. hyalina, and Morchella septimelata.</title>
        <authorList>
            <person name="Wingfield B.D."/>
            <person name="Bills G.F."/>
            <person name="Dong Y."/>
            <person name="Huang W."/>
            <person name="Nel W.J."/>
            <person name="Swalarsk-Parry B.S."/>
            <person name="Vaghefi N."/>
            <person name="Wilken P.M."/>
            <person name="An Z."/>
            <person name="de Beer Z.W."/>
            <person name="De Vos L."/>
            <person name="Chen L."/>
            <person name="Duong T.A."/>
            <person name="Gao Y."/>
            <person name="Hammerbacher A."/>
            <person name="Kikkert J.R."/>
            <person name="Li Y."/>
            <person name="Li H."/>
            <person name="Li K."/>
            <person name="Li Q."/>
            <person name="Liu X."/>
            <person name="Ma X."/>
            <person name="Naidoo K."/>
            <person name="Pethybridge S.J."/>
            <person name="Sun J."/>
            <person name="Steenkamp E.T."/>
            <person name="van der Nest M.A."/>
            <person name="van Wyk S."/>
            <person name="Wingfield M.J."/>
            <person name="Xiong C."/>
            <person name="Yue Q."/>
            <person name="Zhang X."/>
        </authorList>
    </citation>
    <scope>NUCLEOTIDE SEQUENCE [LARGE SCALE GENOMIC DNA]</scope>
    <source>
        <strain evidence="4 5">BP 5553</strain>
    </source>
</reference>
<organism evidence="4 5">
    <name type="scientific">Venustampulla echinocandica</name>
    <dbReference type="NCBI Taxonomy" id="2656787"/>
    <lineage>
        <taxon>Eukaryota</taxon>
        <taxon>Fungi</taxon>
        <taxon>Dikarya</taxon>
        <taxon>Ascomycota</taxon>
        <taxon>Pezizomycotina</taxon>
        <taxon>Leotiomycetes</taxon>
        <taxon>Helotiales</taxon>
        <taxon>Pleuroascaceae</taxon>
        <taxon>Venustampulla</taxon>
    </lineage>
</organism>
<dbReference type="STRING" id="2656787.A0A370TCT2"/>
<dbReference type="Proteomes" id="UP000254866">
    <property type="component" value="Unassembled WGS sequence"/>
</dbReference>
<dbReference type="GeneID" id="43602313"/>
<protein>
    <submittedName>
        <fullName evidence="4">Uncharacterized protein</fullName>
    </submittedName>
</protein>
<feature type="region of interest" description="Disordered" evidence="2">
    <location>
        <begin position="1"/>
        <end position="23"/>
    </location>
</feature>
<dbReference type="PANTHER" id="PTHR33365">
    <property type="entry name" value="YALI0B05434P"/>
    <property type="match status" value="1"/>
</dbReference>
<keyword evidence="3" id="KW-0472">Membrane</keyword>
<keyword evidence="3" id="KW-0812">Transmembrane</keyword>
<dbReference type="EMBL" id="NPIC01000011">
    <property type="protein sequence ID" value="RDL32062.1"/>
    <property type="molecule type" value="Genomic_DNA"/>
</dbReference>
<dbReference type="GO" id="GO:0043386">
    <property type="term" value="P:mycotoxin biosynthetic process"/>
    <property type="evidence" value="ECO:0007669"/>
    <property type="project" value="InterPro"/>
</dbReference>
<dbReference type="AlphaFoldDB" id="A0A370TCT2"/>
<evidence type="ECO:0000313" key="5">
    <source>
        <dbReference type="Proteomes" id="UP000254866"/>
    </source>
</evidence>
<evidence type="ECO:0000313" key="4">
    <source>
        <dbReference type="EMBL" id="RDL32062.1"/>
    </source>
</evidence>
<evidence type="ECO:0000256" key="1">
    <source>
        <dbReference type="ARBA" id="ARBA00035112"/>
    </source>
</evidence>
<name>A0A370TCT2_9HELO</name>
<evidence type="ECO:0000256" key="2">
    <source>
        <dbReference type="SAM" id="MobiDB-lite"/>
    </source>
</evidence>
<proteinExistence type="inferred from homology"/>
<dbReference type="Pfam" id="PF11807">
    <property type="entry name" value="UstYa"/>
    <property type="match status" value="1"/>
</dbReference>
<comment type="caution">
    <text evidence="4">The sequence shown here is derived from an EMBL/GenBank/DDBJ whole genome shotgun (WGS) entry which is preliminary data.</text>
</comment>
<evidence type="ECO:0000256" key="3">
    <source>
        <dbReference type="SAM" id="Phobius"/>
    </source>
</evidence>
<keyword evidence="5" id="KW-1185">Reference proteome</keyword>
<dbReference type="InterPro" id="IPR021765">
    <property type="entry name" value="UstYa-like"/>
</dbReference>
<accession>A0A370TCT2</accession>
<comment type="similarity">
    <text evidence="1">Belongs to the ustYa family.</text>
</comment>
<gene>
    <name evidence="4" type="ORF">BP5553_09464</name>
</gene>
<feature type="transmembrane region" description="Helical" evidence="3">
    <location>
        <begin position="31"/>
        <end position="52"/>
    </location>
</feature>
<dbReference type="PANTHER" id="PTHR33365:SF6">
    <property type="entry name" value="OXIDASE USTYA"/>
    <property type="match status" value="1"/>
</dbReference>